<accession>A0A0D2X3L8</accession>
<dbReference type="PhylomeDB" id="A0A0D2X3L8"/>
<evidence type="ECO:0000313" key="2">
    <source>
        <dbReference type="Proteomes" id="UP000008743"/>
    </source>
</evidence>
<keyword evidence="2" id="KW-1185">Reference proteome</keyword>
<dbReference type="EMBL" id="KE346367">
    <property type="protein sequence ID" value="KJE94534.1"/>
    <property type="molecule type" value="Genomic_DNA"/>
</dbReference>
<gene>
    <name evidence="1" type="ORF">CAOG_009827</name>
</gene>
<sequence>MTADITRDYQLAQMLLGADAVPERLESYATKRLRPTAVVSQYSNIFEFRTNDFSNDWLDMGNATVTLTISMVSANANTAVLTKNGAYSAIERTIVKLGNDKTVYEDNWGPLHRHLKNVMTMSKDYARNYGSSSGYALDTSILPQITDQPVIGNENLGAISRFNIQAVSGSVNAGVRTTTYQIPLKEFSDFYEKCPPTIGINHYVSLYPNKSLFAFTCRSSVDGAPPVSPASPTAYVSEIYMDIPYFNWGPSNLEIIRPKIKSGLEFIMS</sequence>
<evidence type="ECO:0000313" key="1">
    <source>
        <dbReference type="EMBL" id="KJE94534.1"/>
    </source>
</evidence>
<dbReference type="InParanoid" id="A0A0D2X3L8"/>
<organism evidence="1 2">
    <name type="scientific">Capsaspora owczarzaki (strain ATCC 30864)</name>
    <dbReference type="NCBI Taxonomy" id="595528"/>
    <lineage>
        <taxon>Eukaryota</taxon>
        <taxon>Filasterea</taxon>
        <taxon>Capsaspora</taxon>
    </lineage>
</organism>
<protein>
    <submittedName>
        <fullName evidence="1">Uncharacterized protein</fullName>
    </submittedName>
</protein>
<dbReference type="Proteomes" id="UP000008743">
    <property type="component" value="Unassembled WGS sequence"/>
</dbReference>
<dbReference type="AlphaFoldDB" id="A0A0D2X3L8"/>
<reference evidence="2" key="1">
    <citation type="submission" date="2011-02" db="EMBL/GenBank/DDBJ databases">
        <title>The Genome Sequence of Capsaspora owczarzaki ATCC 30864.</title>
        <authorList>
            <person name="Russ C."/>
            <person name="Cuomo C."/>
            <person name="Burger G."/>
            <person name="Gray M.W."/>
            <person name="Holland P.W.H."/>
            <person name="King N."/>
            <person name="Lang F.B.F."/>
            <person name="Roger A.J."/>
            <person name="Ruiz-Trillo I."/>
            <person name="Young S.K."/>
            <person name="Zeng Q."/>
            <person name="Gargeya S."/>
            <person name="Alvarado L."/>
            <person name="Berlin A."/>
            <person name="Chapman S.B."/>
            <person name="Chen Z."/>
            <person name="Freedman E."/>
            <person name="Gellesch M."/>
            <person name="Goldberg J."/>
            <person name="Griggs A."/>
            <person name="Gujja S."/>
            <person name="Heilman E."/>
            <person name="Heiman D."/>
            <person name="Howarth C."/>
            <person name="Mehta T."/>
            <person name="Neiman D."/>
            <person name="Pearson M."/>
            <person name="Roberts A."/>
            <person name="Saif S."/>
            <person name="Shea T."/>
            <person name="Shenoy N."/>
            <person name="Sisk P."/>
            <person name="Stolte C."/>
            <person name="Sykes S."/>
            <person name="White J."/>
            <person name="Yandava C."/>
            <person name="Haas B."/>
            <person name="Nusbaum C."/>
            <person name="Birren B."/>
        </authorList>
    </citation>
    <scope>NUCLEOTIDE SEQUENCE</scope>
    <source>
        <strain evidence="2">ATCC 30864</strain>
    </source>
</reference>
<proteinExistence type="predicted"/>
<name>A0A0D2X3L8_CAPO3</name>